<dbReference type="OrthoDB" id="5288718at2759"/>
<sequence>MADQDRLSDPNLELITTLLYSVGLPQPPPSSSLAQAAPPVSHCYLLQYGVDRLLAAAADFGWPQLAPLNQSNGNISLAIQIEAHVVETHGDAALDPFNRFIVRIAYKRDGVLRLMSAPRPTLPGVPYYPLSLSAPDTEPSSSEAEVPLIPVHLDPGHVRSSLFTKHKTSYRGEYNEARARVGFDDSVAFAKGEMLLQNERGEIMGGGVTTVYFWREGRWRTPAKETGCKLGVSRRWALENAGVVEGTVMAGDVEEGEMVWLSSAVGGFRRGKVTLKRYEARE</sequence>
<dbReference type="Pfam" id="PF01063">
    <property type="entry name" value="Aminotran_4"/>
    <property type="match status" value="1"/>
</dbReference>
<dbReference type="InterPro" id="IPR036038">
    <property type="entry name" value="Aminotransferase-like"/>
</dbReference>
<dbReference type="EMBL" id="QVQW01000162">
    <property type="protein sequence ID" value="RKU39715.1"/>
    <property type="molecule type" value="Genomic_DNA"/>
</dbReference>
<gene>
    <name evidence="1" type="ORF">DL546_000123</name>
</gene>
<dbReference type="SUPFAM" id="SSF56752">
    <property type="entry name" value="D-aminoacid aminotransferase-like PLP-dependent enzymes"/>
    <property type="match status" value="1"/>
</dbReference>
<dbReference type="InterPro" id="IPR043132">
    <property type="entry name" value="BCAT-like_C"/>
</dbReference>
<protein>
    <recommendedName>
        <fullName evidence="3">Aminodeoxychorismate lyase</fullName>
    </recommendedName>
</protein>
<reference evidence="1 2" key="1">
    <citation type="submission" date="2018-08" db="EMBL/GenBank/DDBJ databases">
        <title>Draft genome of the lignicolous fungus Coniochaeta pulveracea.</title>
        <authorList>
            <person name="Borstlap C.J."/>
            <person name="De Witt R.N."/>
            <person name="Botha A."/>
            <person name="Volschenk H."/>
        </authorList>
    </citation>
    <scope>NUCLEOTIDE SEQUENCE [LARGE SCALE GENOMIC DNA]</scope>
    <source>
        <strain evidence="1 2">CAB683</strain>
    </source>
</reference>
<evidence type="ECO:0008006" key="3">
    <source>
        <dbReference type="Google" id="ProtNLM"/>
    </source>
</evidence>
<dbReference type="GO" id="GO:0003824">
    <property type="term" value="F:catalytic activity"/>
    <property type="evidence" value="ECO:0007669"/>
    <property type="project" value="InterPro"/>
</dbReference>
<evidence type="ECO:0000313" key="1">
    <source>
        <dbReference type="EMBL" id="RKU39715.1"/>
    </source>
</evidence>
<organism evidence="1 2">
    <name type="scientific">Coniochaeta pulveracea</name>
    <dbReference type="NCBI Taxonomy" id="177199"/>
    <lineage>
        <taxon>Eukaryota</taxon>
        <taxon>Fungi</taxon>
        <taxon>Dikarya</taxon>
        <taxon>Ascomycota</taxon>
        <taxon>Pezizomycotina</taxon>
        <taxon>Sordariomycetes</taxon>
        <taxon>Sordariomycetidae</taxon>
        <taxon>Coniochaetales</taxon>
        <taxon>Coniochaetaceae</taxon>
        <taxon>Coniochaeta</taxon>
    </lineage>
</organism>
<name>A0A420XVP6_9PEZI</name>
<dbReference type="InterPro" id="IPR001544">
    <property type="entry name" value="Aminotrans_IV"/>
</dbReference>
<dbReference type="AlphaFoldDB" id="A0A420XVP6"/>
<dbReference type="Gene3D" id="3.20.10.10">
    <property type="entry name" value="D-amino Acid Aminotransferase, subunit A, domain 2"/>
    <property type="match status" value="1"/>
</dbReference>
<proteinExistence type="predicted"/>
<evidence type="ECO:0000313" key="2">
    <source>
        <dbReference type="Proteomes" id="UP000275385"/>
    </source>
</evidence>
<comment type="caution">
    <text evidence="1">The sequence shown here is derived from an EMBL/GenBank/DDBJ whole genome shotgun (WGS) entry which is preliminary data.</text>
</comment>
<dbReference type="Proteomes" id="UP000275385">
    <property type="component" value="Unassembled WGS sequence"/>
</dbReference>
<dbReference type="STRING" id="177199.A0A420XVP6"/>
<keyword evidence="2" id="KW-1185">Reference proteome</keyword>
<accession>A0A420XVP6</accession>